<comment type="caution">
    <text evidence="1">The sequence shown here is derived from an EMBL/GenBank/DDBJ whole genome shotgun (WGS) entry which is preliminary data.</text>
</comment>
<keyword evidence="2" id="KW-1185">Reference proteome</keyword>
<gene>
    <name evidence="1" type="ORF">Syun_005075</name>
</gene>
<dbReference type="EMBL" id="JBBNAF010000002">
    <property type="protein sequence ID" value="KAK9164173.1"/>
    <property type="molecule type" value="Genomic_DNA"/>
</dbReference>
<name>A0AAP0L459_9MAGN</name>
<sequence length="142" mass="16249">MMPRMIRRNSRAPDQISQRLLLNKRLSLVFKNLKRRSVTEATDRSIFSRLLFKKSKVSSFVRSPDPIFVSSSSSTEYQSNNQSISLSKSSLSIGFSPLFIALRSSRLDSKPSSISLRLVQFCSINAPLERRNVHHFFDSFGF</sequence>
<evidence type="ECO:0000313" key="2">
    <source>
        <dbReference type="Proteomes" id="UP001420932"/>
    </source>
</evidence>
<proteinExistence type="predicted"/>
<evidence type="ECO:0000313" key="1">
    <source>
        <dbReference type="EMBL" id="KAK9164173.1"/>
    </source>
</evidence>
<organism evidence="1 2">
    <name type="scientific">Stephania yunnanensis</name>
    <dbReference type="NCBI Taxonomy" id="152371"/>
    <lineage>
        <taxon>Eukaryota</taxon>
        <taxon>Viridiplantae</taxon>
        <taxon>Streptophyta</taxon>
        <taxon>Embryophyta</taxon>
        <taxon>Tracheophyta</taxon>
        <taxon>Spermatophyta</taxon>
        <taxon>Magnoliopsida</taxon>
        <taxon>Ranunculales</taxon>
        <taxon>Menispermaceae</taxon>
        <taxon>Menispermoideae</taxon>
        <taxon>Cissampelideae</taxon>
        <taxon>Stephania</taxon>
    </lineage>
</organism>
<dbReference type="AlphaFoldDB" id="A0AAP0L459"/>
<accession>A0AAP0L459</accession>
<dbReference type="Proteomes" id="UP001420932">
    <property type="component" value="Unassembled WGS sequence"/>
</dbReference>
<protein>
    <submittedName>
        <fullName evidence="1">Uncharacterized protein</fullName>
    </submittedName>
</protein>
<reference evidence="1 2" key="1">
    <citation type="submission" date="2024-01" db="EMBL/GenBank/DDBJ databases">
        <title>Genome assemblies of Stephania.</title>
        <authorList>
            <person name="Yang L."/>
        </authorList>
    </citation>
    <scope>NUCLEOTIDE SEQUENCE [LARGE SCALE GENOMIC DNA]</scope>
    <source>
        <strain evidence="1">YNDBR</strain>
        <tissue evidence="1">Leaf</tissue>
    </source>
</reference>